<dbReference type="GO" id="GO:0020037">
    <property type="term" value="F:heme binding"/>
    <property type="evidence" value="ECO:0007669"/>
    <property type="project" value="InterPro"/>
</dbReference>
<proteinExistence type="predicted"/>
<dbReference type="AlphaFoldDB" id="A0A811N618"/>
<feature type="compositionally biased region" description="Low complexity" evidence="2">
    <location>
        <begin position="50"/>
        <end position="62"/>
    </location>
</feature>
<organism evidence="4 5">
    <name type="scientific">Miscanthus lutarioriparius</name>
    <dbReference type="NCBI Taxonomy" id="422564"/>
    <lineage>
        <taxon>Eukaryota</taxon>
        <taxon>Viridiplantae</taxon>
        <taxon>Streptophyta</taxon>
        <taxon>Embryophyta</taxon>
        <taxon>Tracheophyta</taxon>
        <taxon>Spermatophyta</taxon>
        <taxon>Magnoliopsida</taxon>
        <taxon>Liliopsida</taxon>
        <taxon>Poales</taxon>
        <taxon>Poaceae</taxon>
        <taxon>PACMAD clade</taxon>
        <taxon>Panicoideae</taxon>
        <taxon>Andropogonodae</taxon>
        <taxon>Andropogoneae</taxon>
        <taxon>Saccharinae</taxon>
        <taxon>Miscanthus</taxon>
    </lineage>
</organism>
<accession>A0A811N618</accession>
<evidence type="ECO:0000256" key="2">
    <source>
        <dbReference type="SAM" id="MobiDB-lite"/>
    </source>
</evidence>
<dbReference type="InterPro" id="IPR010255">
    <property type="entry name" value="Haem_peroxidase_sf"/>
</dbReference>
<evidence type="ECO:0000313" key="5">
    <source>
        <dbReference type="Proteomes" id="UP000604825"/>
    </source>
</evidence>
<protein>
    <recommendedName>
        <fullName evidence="6">Peroxidase</fullName>
    </recommendedName>
</protein>
<feature type="signal peptide" evidence="3">
    <location>
        <begin position="1"/>
        <end position="20"/>
    </location>
</feature>
<dbReference type="GO" id="GO:0004601">
    <property type="term" value="F:peroxidase activity"/>
    <property type="evidence" value="ECO:0007669"/>
    <property type="project" value="InterPro"/>
</dbReference>
<dbReference type="Gene3D" id="1.10.520.10">
    <property type="match status" value="1"/>
</dbReference>
<feature type="region of interest" description="Disordered" evidence="2">
    <location>
        <begin position="33"/>
        <end position="154"/>
    </location>
</feature>
<feature type="compositionally biased region" description="Pro residues" evidence="2">
    <location>
        <begin position="132"/>
        <end position="148"/>
    </location>
</feature>
<keyword evidence="3" id="KW-0732">Signal</keyword>
<evidence type="ECO:0000313" key="4">
    <source>
        <dbReference type="EMBL" id="CAD6216939.1"/>
    </source>
</evidence>
<dbReference type="OrthoDB" id="603390at2759"/>
<keyword evidence="1" id="KW-0106">Calcium</keyword>
<evidence type="ECO:0000256" key="1">
    <source>
        <dbReference type="ARBA" id="ARBA00022837"/>
    </source>
</evidence>
<reference evidence="4" key="1">
    <citation type="submission" date="2020-10" db="EMBL/GenBank/DDBJ databases">
        <authorList>
            <person name="Han B."/>
            <person name="Lu T."/>
            <person name="Zhao Q."/>
            <person name="Huang X."/>
            <person name="Zhao Y."/>
        </authorList>
    </citation>
    <scope>NUCLEOTIDE SEQUENCE</scope>
</reference>
<dbReference type="Proteomes" id="UP000604825">
    <property type="component" value="Unassembled WGS sequence"/>
</dbReference>
<evidence type="ECO:0000256" key="3">
    <source>
        <dbReference type="SAM" id="SignalP"/>
    </source>
</evidence>
<feature type="chain" id="PRO_5032918700" description="Peroxidase" evidence="3">
    <location>
        <begin position="21"/>
        <end position="235"/>
    </location>
</feature>
<feature type="compositionally biased region" description="Pro residues" evidence="2">
    <location>
        <begin position="69"/>
        <end position="125"/>
    </location>
</feature>
<keyword evidence="5" id="KW-1185">Reference proteome</keyword>
<dbReference type="EMBL" id="CAJGYO010000003">
    <property type="protein sequence ID" value="CAD6216939.1"/>
    <property type="molecule type" value="Genomic_DNA"/>
</dbReference>
<sequence>MMMMAAKLAVVAVLALLASASCRQAGFRNGNGGWGGNPIPITQPPPNHSPATTPKTKPPAYTDRSATPHPQPPSYPPATLQPPTYPPKTSPSPPPPTPTYPPTSLSPPPTTPTYPPTSQTPPPPTATLTYPPTSPSPPPPPPSPPPPSSDDAGKKLKVGYYENKCGRSVDVEAIVRKHVSGFDDGIKAGLIRLFFHDCFVRVSLIKTSITLDIRIQCNHYYILYILVADDNIHAL</sequence>
<dbReference type="PRINTS" id="PR01217">
    <property type="entry name" value="PRICHEXTENSN"/>
</dbReference>
<name>A0A811N618_9POAL</name>
<gene>
    <name evidence="4" type="ORF">NCGR_LOCUS11090</name>
</gene>
<evidence type="ECO:0008006" key="6">
    <source>
        <dbReference type="Google" id="ProtNLM"/>
    </source>
</evidence>
<comment type="caution">
    <text evidence="4">The sequence shown here is derived from an EMBL/GenBank/DDBJ whole genome shotgun (WGS) entry which is preliminary data.</text>
</comment>
<dbReference type="SUPFAM" id="SSF48113">
    <property type="entry name" value="Heme-dependent peroxidases"/>
    <property type="match status" value="1"/>
</dbReference>
<dbReference type="GO" id="GO:0006979">
    <property type="term" value="P:response to oxidative stress"/>
    <property type="evidence" value="ECO:0007669"/>
    <property type="project" value="InterPro"/>
</dbReference>
<dbReference type="PROSITE" id="PS51257">
    <property type="entry name" value="PROKAR_LIPOPROTEIN"/>
    <property type="match status" value="1"/>
</dbReference>